<sequence length="392" mass="44651">MKQQIPVLPFELLRPILAHIAHNPSLCAASLSSKALQAEAQCILFRDPCIQVPDQSTAYRHLRLLESIIESPTRLAKLVIRYTQSSIWTGSSSYHRGSEDEQNAAIEEKTPIALRLMVNLKHLTYRQSGGTPSAHMLQGCQFKLKTLDWGCHSDEVAMFRDVLPTQPHLVYLSLDEVDTAVLKEDPTLWESIKGLLPQLVSLMGSRETLEAILPGRLGRPIECIHWIPNDFDSREASVDHMSRELGHVRYMFIGGYFARPDLSLLISHLCSLELLDVVNCRQEVRHQSISHLFKQVKFNKKELQLLGQLPKLRHLILTSWMDKTSREADACLSLATVAFNSCRHLQQIDVKHTRDHYIRYDCTASPFGSRVWKISAEDVGSWRNKTMLVRNT</sequence>
<dbReference type="InterPro" id="IPR032675">
    <property type="entry name" value="LRR_dom_sf"/>
</dbReference>
<proteinExistence type="predicted"/>
<reference evidence="1 2" key="1">
    <citation type="journal article" date="2020" name="ISME J.">
        <title>Uncovering the hidden diversity of litter-decomposition mechanisms in mushroom-forming fungi.</title>
        <authorList>
            <person name="Floudas D."/>
            <person name="Bentzer J."/>
            <person name="Ahren D."/>
            <person name="Johansson T."/>
            <person name="Persson P."/>
            <person name="Tunlid A."/>
        </authorList>
    </citation>
    <scope>NUCLEOTIDE SEQUENCE [LARGE SCALE GENOMIC DNA]</scope>
    <source>
        <strain evidence="1 2">CBS 101986</strain>
    </source>
</reference>
<gene>
    <name evidence="1" type="ORF">D9619_013379</name>
</gene>
<keyword evidence="2" id="KW-1185">Reference proteome</keyword>
<dbReference type="OrthoDB" id="3232239at2759"/>
<dbReference type="AlphaFoldDB" id="A0A8H5BRL3"/>
<dbReference type="Proteomes" id="UP000567179">
    <property type="component" value="Unassembled WGS sequence"/>
</dbReference>
<comment type="caution">
    <text evidence="1">The sequence shown here is derived from an EMBL/GenBank/DDBJ whole genome shotgun (WGS) entry which is preliminary data.</text>
</comment>
<dbReference type="SUPFAM" id="SSF52047">
    <property type="entry name" value="RNI-like"/>
    <property type="match status" value="1"/>
</dbReference>
<name>A0A8H5BRL3_9AGAR</name>
<accession>A0A8H5BRL3</accession>
<evidence type="ECO:0000313" key="2">
    <source>
        <dbReference type="Proteomes" id="UP000567179"/>
    </source>
</evidence>
<evidence type="ECO:0000313" key="1">
    <source>
        <dbReference type="EMBL" id="KAF5328264.1"/>
    </source>
</evidence>
<dbReference type="Gene3D" id="3.80.10.10">
    <property type="entry name" value="Ribonuclease Inhibitor"/>
    <property type="match status" value="1"/>
</dbReference>
<organism evidence="1 2">
    <name type="scientific">Psilocybe cf. subviscida</name>
    <dbReference type="NCBI Taxonomy" id="2480587"/>
    <lineage>
        <taxon>Eukaryota</taxon>
        <taxon>Fungi</taxon>
        <taxon>Dikarya</taxon>
        <taxon>Basidiomycota</taxon>
        <taxon>Agaricomycotina</taxon>
        <taxon>Agaricomycetes</taxon>
        <taxon>Agaricomycetidae</taxon>
        <taxon>Agaricales</taxon>
        <taxon>Agaricineae</taxon>
        <taxon>Strophariaceae</taxon>
        <taxon>Psilocybe</taxon>
    </lineage>
</organism>
<protein>
    <submittedName>
        <fullName evidence="1">Uncharacterized protein</fullName>
    </submittedName>
</protein>
<dbReference type="EMBL" id="JAACJJ010000005">
    <property type="protein sequence ID" value="KAF5328264.1"/>
    <property type="molecule type" value="Genomic_DNA"/>
</dbReference>